<dbReference type="Gene3D" id="1.10.3210.10">
    <property type="entry name" value="Hypothetical protein af1432"/>
    <property type="match status" value="1"/>
</dbReference>
<keyword evidence="3" id="KW-0808">Transferase</keyword>
<keyword evidence="3" id="KW-0418">Kinase</keyword>
<sequence length="407" mass="45792">MHSYLARQPILNKDKVTVGYELLFRDGPNNCFPDVEDELATNRLLINNFFTSGSSQVTAGKKAFVNFPESSLLQRTPLLFPKQSFVIEILESCTPSDALLEAVIELHKKGYTLALDDFVPSKDWLRFLPFIHIIKFDIRAIPIGRTRFFIQKYKKNNIKFLAEKVETYAEFIEASDAGFDLFQGFFFSKPEMIQSRSLTPSALTTMQLYQEICLPQVNFDNVEKIIATDVSLSYKLLRHVNTITSSKSKPISSFKQALVYLGEEKLRRFISFVAASHALAEKPQSLYSLSLQRANFCERLSVLVTPKIVSNQAFLTGLFSLLDSLLDQSIEELIEQLPLSAGIQAALVSKTGSLGIMLKLAMAYDQADWGKVSLYSKELGIDETNVAEVYVESLKWAAIIEKSSATK</sequence>
<feature type="domain" description="HDOD" evidence="2">
    <location>
        <begin position="198"/>
        <end position="385"/>
    </location>
</feature>
<dbReference type="PROSITE" id="PS50883">
    <property type="entry name" value="EAL"/>
    <property type="match status" value="1"/>
</dbReference>
<dbReference type="Gene3D" id="3.20.20.450">
    <property type="entry name" value="EAL domain"/>
    <property type="match status" value="1"/>
</dbReference>
<evidence type="ECO:0000313" key="3">
    <source>
        <dbReference type="EMBL" id="PSU51528.1"/>
    </source>
</evidence>
<evidence type="ECO:0000259" key="2">
    <source>
        <dbReference type="PROSITE" id="PS51833"/>
    </source>
</evidence>
<dbReference type="AlphaFoldDB" id="A0A2T3JR56"/>
<dbReference type="InterPro" id="IPR013976">
    <property type="entry name" value="HDOD"/>
</dbReference>
<dbReference type="OrthoDB" id="9804751at2"/>
<dbReference type="GO" id="GO:0016301">
    <property type="term" value="F:kinase activity"/>
    <property type="evidence" value="ECO:0007669"/>
    <property type="project" value="UniProtKB-KW"/>
</dbReference>
<keyword evidence="4" id="KW-1185">Reference proteome</keyword>
<name>A0A2T3JR56_9GAMM</name>
<dbReference type="Pfam" id="PF08668">
    <property type="entry name" value="HDOD"/>
    <property type="match status" value="1"/>
</dbReference>
<evidence type="ECO:0000259" key="1">
    <source>
        <dbReference type="PROSITE" id="PS50883"/>
    </source>
</evidence>
<dbReference type="InterPro" id="IPR035919">
    <property type="entry name" value="EAL_sf"/>
</dbReference>
<dbReference type="SUPFAM" id="SSF141868">
    <property type="entry name" value="EAL domain-like"/>
    <property type="match status" value="1"/>
</dbReference>
<dbReference type="InterPro" id="IPR001633">
    <property type="entry name" value="EAL_dom"/>
</dbReference>
<proteinExistence type="predicted"/>
<dbReference type="InterPro" id="IPR052340">
    <property type="entry name" value="RNase_Y/CdgJ"/>
</dbReference>
<accession>A0A2T3JR56</accession>
<reference evidence="3 4" key="1">
    <citation type="submission" date="2018-01" db="EMBL/GenBank/DDBJ databases">
        <title>Whole genome sequencing of Histamine producing bacteria.</title>
        <authorList>
            <person name="Butler K."/>
        </authorList>
    </citation>
    <scope>NUCLEOTIDE SEQUENCE [LARGE SCALE GENOMIC DNA]</scope>
    <source>
        <strain evidence="3 4">JCM 12947</strain>
    </source>
</reference>
<evidence type="ECO:0000313" key="4">
    <source>
        <dbReference type="Proteomes" id="UP000240987"/>
    </source>
</evidence>
<gene>
    <name evidence="3" type="ORF">C9J12_00845</name>
</gene>
<organism evidence="3 4">
    <name type="scientific">Photobacterium frigidiphilum</name>
    <dbReference type="NCBI Taxonomy" id="264736"/>
    <lineage>
        <taxon>Bacteria</taxon>
        <taxon>Pseudomonadati</taxon>
        <taxon>Pseudomonadota</taxon>
        <taxon>Gammaproteobacteria</taxon>
        <taxon>Vibrionales</taxon>
        <taxon>Vibrionaceae</taxon>
        <taxon>Photobacterium</taxon>
    </lineage>
</organism>
<dbReference type="Pfam" id="PF00563">
    <property type="entry name" value="EAL"/>
    <property type="match status" value="1"/>
</dbReference>
<dbReference type="PANTHER" id="PTHR33525">
    <property type="match status" value="1"/>
</dbReference>
<dbReference type="InterPro" id="IPR014408">
    <property type="entry name" value="dGMP_Pdiesterase_EAL/HD-GYP"/>
</dbReference>
<comment type="caution">
    <text evidence="3">The sequence shown here is derived from an EMBL/GenBank/DDBJ whole genome shotgun (WGS) entry which is preliminary data.</text>
</comment>
<dbReference type="RefSeq" id="WP_107240983.1">
    <property type="nucleotide sequence ID" value="NZ_PYMJ01000001.1"/>
</dbReference>
<protein>
    <submittedName>
        <fullName evidence="3">Histidine kinase</fullName>
    </submittedName>
</protein>
<dbReference type="Proteomes" id="UP000240987">
    <property type="component" value="Unassembled WGS sequence"/>
</dbReference>
<feature type="domain" description="EAL" evidence="1">
    <location>
        <begin position="1"/>
        <end position="204"/>
    </location>
</feature>
<dbReference type="PROSITE" id="PS51833">
    <property type="entry name" value="HDOD"/>
    <property type="match status" value="1"/>
</dbReference>
<dbReference type="SMART" id="SM00052">
    <property type="entry name" value="EAL"/>
    <property type="match status" value="1"/>
</dbReference>
<dbReference type="SUPFAM" id="SSF109604">
    <property type="entry name" value="HD-domain/PDEase-like"/>
    <property type="match status" value="1"/>
</dbReference>
<dbReference type="EMBL" id="PYMJ01000001">
    <property type="protein sequence ID" value="PSU51528.1"/>
    <property type="molecule type" value="Genomic_DNA"/>
</dbReference>
<dbReference type="PIRSF" id="PIRSF003180">
    <property type="entry name" value="DiGMPpdiest_YuxH"/>
    <property type="match status" value="1"/>
</dbReference>
<dbReference type="PANTHER" id="PTHR33525:SF4">
    <property type="entry name" value="CYCLIC DI-GMP PHOSPHODIESTERASE CDGJ"/>
    <property type="match status" value="1"/>
</dbReference>